<evidence type="ECO:0000256" key="2">
    <source>
        <dbReference type="ARBA" id="ARBA00022827"/>
    </source>
</evidence>
<dbReference type="Gene3D" id="3.50.50.60">
    <property type="entry name" value="FAD/NAD(P)-binding domain"/>
    <property type="match status" value="1"/>
</dbReference>
<dbReference type="EMBL" id="JAUSUT010000001">
    <property type="protein sequence ID" value="MDQ0378043.1"/>
    <property type="molecule type" value="Genomic_DNA"/>
</dbReference>
<dbReference type="SUPFAM" id="SSF51905">
    <property type="entry name" value="FAD/NAD(P)-binding domain"/>
    <property type="match status" value="1"/>
</dbReference>
<proteinExistence type="predicted"/>
<keyword evidence="3" id="KW-0560">Oxidoreductase</keyword>
<reference evidence="6 7" key="1">
    <citation type="submission" date="2023-07" db="EMBL/GenBank/DDBJ databases">
        <title>Sequencing the genomes of 1000 actinobacteria strains.</title>
        <authorList>
            <person name="Klenk H.-P."/>
        </authorList>
    </citation>
    <scope>NUCLEOTIDE SEQUENCE [LARGE SCALE GENOMIC DNA]</scope>
    <source>
        <strain evidence="6 7">DSM 45805</strain>
    </source>
</reference>
<evidence type="ECO:0000313" key="7">
    <source>
        <dbReference type="Proteomes" id="UP001229651"/>
    </source>
</evidence>
<dbReference type="PANTHER" id="PTHR46972">
    <property type="entry name" value="MONOOXYGENASE ASQM-RELATED"/>
    <property type="match status" value="1"/>
</dbReference>
<gene>
    <name evidence="6" type="ORF">FB470_002037</name>
</gene>
<sequence length="121" mass="12903">MRADPLDQVIHRTPPFGEQARDATVLGDAAHVMSPFGGYGVNLAMLEGAELAAAIAGEPTLDAAISRYEKSMLPQAGELAVGANQALQEFVTSSDPDGAPDHEAEHRRYEAAAAEYRRARQ</sequence>
<keyword evidence="7" id="KW-1185">Reference proteome</keyword>
<comment type="caution">
    <text evidence="6">The sequence shown here is derived from an EMBL/GenBank/DDBJ whole genome shotgun (WGS) entry which is preliminary data.</text>
</comment>
<keyword evidence="2" id="KW-0274">FAD</keyword>
<dbReference type="Pfam" id="PF01494">
    <property type="entry name" value="FAD_binding_3"/>
    <property type="match status" value="1"/>
</dbReference>
<feature type="domain" description="FAD-binding" evidence="5">
    <location>
        <begin position="26"/>
        <end position="57"/>
    </location>
</feature>
<keyword evidence="1" id="KW-0285">Flavoprotein</keyword>
<evidence type="ECO:0000259" key="5">
    <source>
        <dbReference type="Pfam" id="PF01494"/>
    </source>
</evidence>
<keyword evidence="4" id="KW-0503">Monooxygenase</keyword>
<dbReference type="RefSeq" id="WP_306990654.1">
    <property type="nucleotide sequence ID" value="NZ_JAUSUT010000001.1"/>
</dbReference>
<evidence type="ECO:0000313" key="6">
    <source>
        <dbReference type="EMBL" id="MDQ0378043.1"/>
    </source>
</evidence>
<dbReference type="InterPro" id="IPR002938">
    <property type="entry name" value="FAD-bd"/>
</dbReference>
<evidence type="ECO:0000256" key="3">
    <source>
        <dbReference type="ARBA" id="ARBA00023002"/>
    </source>
</evidence>
<organism evidence="6 7">
    <name type="scientific">Amycolatopsis thermophila</name>
    <dbReference type="NCBI Taxonomy" id="206084"/>
    <lineage>
        <taxon>Bacteria</taxon>
        <taxon>Bacillati</taxon>
        <taxon>Actinomycetota</taxon>
        <taxon>Actinomycetes</taxon>
        <taxon>Pseudonocardiales</taxon>
        <taxon>Pseudonocardiaceae</taxon>
        <taxon>Amycolatopsis</taxon>
    </lineage>
</organism>
<evidence type="ECO:0000256" key="4">
    <source>
        <dbReference type="ARBA" id="ARBA00023033"/>
    </source>
</evidence>
<protein>
    <submittedName>
        <fullName evidence="6">2-polyprenyl-6-methoxyphenol hydroxylase-like FAD-dependent oxidoreductase</fullName>
    </submittedName>
</protein>
<evidence type="ECO:0000256" key="1">
    <source>
        <dbReference type="ARBA" id="ARBA00022630"/>
    </source>
</evidence>
<name>A0ABU0ERY7_9PSEU</name>
<dbReference type="InterPro" id="IPR036188">
    <property type="entry name" value="FAD/NAD-bd_sf"/>
</dbReference>
<accession>A0ABU0ERY7</accession>
<dbReference type="PANTHER" id="PTHR46972:SF1">
    <property type="entry name" value="FAD DEPENDENT OXIDOREDUCTASE DOMAIN-CONTAINING PROTEIN"/>
    <property type="match status" value="1"/>
</dbReference>
<dbReference type="Proteomes" id="UP001229651">
    <property type="component" value="Unassembled WGS sequence"/>
</dbReference>